<keyword evidence="1" id="KW-1133">Transmembrane helix</keyword>
<dbReference type="OrthoDB" id="7349915at2"/>
<accession>A0A5C6G0Q1</accession>
<evidence type="ECO:0000313" key="2">
    <source>
        <dbReference type="EMBL" id="TWU67198.1"/>
    </source>
</evidence>
<sequence>MSSKPFSFRCLRFVLACWWWLTLLGFATCLLFLIAAPSEKLSFAVLGYASDIDTTAFSVHDRQGRSLDFAFPDGVPVTLLFPESGNGVRAGLVQRAFAALVIVPCFLVGLFFIKQLRDIMKTVDQDDPFAVANARRIRIIGLLILAFELIVCFGRLAMSGFVDIMARPEGFNFNGRIHLDLELLVVALAMLVLSEVFRHGTRLRDEQSLTI</sequence>
<feature type="transmembrane region" description="Helical" evidence="1">
    <location>
        <begin position="177"/>
        <end position="197"/>
    </location>
</feature>
<organism evidence="2 3">
    <name type="scientific">Crateriforma conspicua</name>
    <dbReference type="NCBI Taxonomy" id="2527996"/>
    <lineage>
        <taxon>Bacteria</taxon>
        <taxon>Pseudomonadati</taxon>
        <taxon>Planctomycetota</taxon>
        <taxon>Planctomycetia</taxon>
        <taxon>Planctomycetales</taxon>
        <taxon>Planctomycetaceae</taxon>
        <taxon>Crateriforma</taxon>
    </lineage>
</organism>
<keyword evidence="1" id="KW-0472">Membrane</keyword>
<keyword evidence="1" id="KW-0812">Transmembrane</keyword>
<dbReference type="Proteomes" id="UP000316476">
    <property type="component" value="Unassembled WGS sequence"/>
</dbReference>
<feature type="transmembrane region" description="Helical" evidence="1">
    <location>
        <begin position="139"/>
        <end position="157"/>
    </location>
</feature>
<dbReference type="AlphaFoldDB" id="A0A5C6G0Q1"/>
<reference evidence="2 3" key="1">
    <citation type="submission" date="2019-02" db="EMBL/GenBank/DDBJ databases">
        <title>Deep-cultivation of Planctomycetes and their phenomic and genomic characterization uncovers novel biology.</title>
        <authorList>
            <person name="Wiegand S."/>
            <person name="Jogler M."/>
            <person name="Boedeker C."/>
            <person name="Pinto D."/>
            <person name="Vollmers J."/>
            <person name="Rivas-Marin E."/>
            <person name="Kohn T."/>
            <person name="Peeters S.H."/>
            <person name="Heuer A."/>
            <person name="Rast P."/>
            <person name="Oberbeckmann S."/>
            <person name="Bunk B."/>
            <person name="Jeske O."/>
            <person name="Meyerdierks A."/>
            <person name="Storesund J.E."/>
            <person name="Kallscheuer N."/>
            <person name="Luecker S."/>
            <person name="Lage O.M."/>
            <person name="Pohl T."/>
            <person name="Merkel B.J."/>
            <person name="Hornburger P."/>
            <person name="Mueller R.-W."/>
            <person name="Bruemmer F."/>
            <person name="Labrenz M."/>
            <person name="Spormann A.M."/>
            <person name="Op Den Camp H."/>
            <person name="Overmann J."/>
            <person name="Amann R."/>
            <person name="Jetten M.S.M."/>
            <person name="Mascher T."/>
            <person name="Medema M.H."/>
            <person name="Devos D.P."/>
            <person name="Kaster A.-K."/>
            <person name="Ovreas L."/>
            <person name="Rohde M."/>
            <person name="Galperin M.Y."/>
            <person name="Jogler C."/>
        </authorList>
    </citation>
    <scope>NUCLEOTIDE SEQUENCE [LARGE SCALE GENOMIC DNA]</scope>
    <source>
        <strain evidence="2 3">V7</strain>
    </source>
</reference>
<feature type="transmembrane region" description="Helical" evidence="1">
    <location>
        <begin position="92"/>
        <end position="113"/>
    </location>
</feature>
<gene>
    <name evidence="2" type="ORF">V7x_27710</name>
</gene>
<proteinExistence type="predicted"/>
<feature type="transmembrane region" description="Helical" evidence="1">
    <location>
        <begin position="12"/>
        <end position="36"/>
    </location>
</feature>
<comment type="caution">
    <text evidence="2">The sequence shown here is derived from an EMBL/GenBank/DDBJ whole genome shotgun (WGS) entry which is preliminary data.</text>
</comment>
<dbReference type="Pfam" id="PF11188">
    <property type="entry name" value="DUF2975"/>
    <property type="match status" value="1"/>
</dbReference>
<protein>
    <recommendedName>
        <fullName evidence="4">DUF2975 domain-containing protein</fullName>
    </recommendedName>
</protein>
<evidence type="ECO:0000256" key="1">
    <source>
        <dbReference type="SAM" id="Phobius"/>
    </source>
</evidence>
<dbReference type="InterPro" id="IPR021354">
    <property type="entry name" value="DUF2975"/>
</dbReference>
<name>A0A5C6G0Q1_9PLAN</name>
<evidence type="ECO:0008006" key="4">
    <source>
        <dbReference type="Google" id="ProtNLM"/>
    </source>
</evidence>
<dbReference type="EMBL" id="SJPZ01000001">
    <property type="protein sequence ID" value="TWU67198.1"/>
    <property type="molecule type" value="Genomic_DNA"/>
</dbReference>
<evidence type="ECO:0000313" key="3">
    <source>
        <dbReference type="Proteomes" id="UP000316476"/>
    </source>
</evidence>